<reference evidence="13 15" key="1">
    <citation type="submission" date="2017-10" db="EMBL/GenBank/DDBJ databases">
        <title>Genomics of the genus Arcobacter.</title>
        <authorList>
            <person name="Perez-Cataluna A."/>
            <person name="Figueras M.J."/>
        </authorList>
    </citation>
    <scope>NUCLEOTIDE SEQUENCE [LARGE SCALE GENOMIC DNA]</scope>
    <source>
        <strain evidence="13 15">LMG 25534</strain>
    </source>
</reference>
<dbReference type="Proteomes" id="UP000254504">
    <property type="component" value="Chromosome"/>
</dbReference>
<evidence type="ECO:0000256" key="10">
    <source>
        <dbReference type="ARBA" id="ARBA00022842"/>
    </source>
</evidence>
<evidence type="ECO:0000256" key="7">
    <source>
        <dbReference type="ARBA" id="ARBA00022723"/>
    </source>
</evidence>
<dbReference type="InterPro" id="IPR012337">
    <property type="entry name" value="RNaseH-like_sf"/>
</dbReference>
<dbReference type="PROSITE" id="PS50879">
    <property type="entry name" value="RNASE_H_1"/>
    <property type="match status" value="1"/>
</dbReference>
<comment type="catalytic activity">
    <reaction evidence="1">
        <text>Endonucleolytic cleavage to 5'-phosphomonoester.</text>
        <dbReference type="EC" id="3.1.26.4"/>
    </reaction>
</comment>
<proteinExistence type="inferred from homology"/>
<comment type="similarity">
    <text evidence="3">Belongs to the RNase H family.</text>
</comment>
<dbReference type="PANTHER" id="PTHR10642:SF26">
    <property type="entry name" value="RIBONUCLEASE H1"/>
    <property type="match status" value="1"/>
</dbReference>
<dbReference type="SUPFAM" id="SSF53098">
    <property type="entry name" value="Ribonuclease H-like"/>
    <property type="match status" value="1"/>
</dbReference>
<evidence type="ECO:0000256" key="1">
    <source>
        <dbReference type="ARBA" id="ARBA00000077"/>
    </source>
</evidence>
<feature type="domain" description="RNase H type-1" evidence="11">
    <location>
        <begin position="94"/>
        <end position="241"/>
    </location>
</feature>
<dbReference type="InterPro" id="IPR050092">
    <property type="entry name" value="RNase_H"/>
</dbReference>
<dbReference type="PANTHER" id="PTHR10642">
    <property type="entry name" value="RIBONUCLEASE H1"/>
    <property type="match status" value="1"/>
</dbReference>
<dbReference type="GO" id="GO:0003676">
    <property type="term" value="F:nucleic acid binding"/>
    <property type="evidence" value="ECO:0007669"/>
    <property type="project" value="InterPro"/>
</dbReference>
<dbReference type="RefSeq" id="WP_115428672.1">
    <property type="nucleotide sequence ID" value="NZ_CP031367.1"/>
</dbReference>
<dbReference type="Proteomes" id="UP000289132">
    <property type="component" value="Unassembled WGS sequence"/>
</dbReference>
<evidence type="ECO:0000256" key="8">
    <source>
        <dbReference type="ARBA" id="ARBA00022759"/>
    </source>
</evidence>
<dbReference type="InterPro" id="IPR022892">
    <property type="entry name" value="RNaseHI"/>
</dbReference>
<evidence type="ECO:0000313" key="15">
    <source>
        <dbReference type="Proteomes" id="UP000289132"/>
    </source>
</evidence>
<evidence type="ECO:0000256" key="6">
    <source>
        <dbReference type="ARBA" id="ARBA00022722"/>
    </source>
</evidence>
<comment type="cofactor">
    <cofactor evidence="2">
        <name>Mg(2+)</name>
        <dbReference type="ChEBI" id="CHEBI:18420"/>
    </cofactor>
</comment>
<dbReference type="Pfam" id="PF00075">
    <property type="entry name" value="RNase_H"/>
    <property type="match status" value="1"/>
</dbReference>
<dbReference type="Gene3D" id="3.30.420.10">
    <property type="entry name" value="Ribonuclease H-like superfamily/Ribonuclease H"/>
    <property type="match status" value="1"/>
</dbReference>
<comment type="subunit">
    <text evidence="4">Monomer.</text>
</comment>
<dbReference type="AlphaFoldDB" id="A0AAD0VMF5"/>
<evidence type="ECO:0000313" key="14">
    <source>
        <dbReference type="Proteomes" id="UP000254504"/>
    </source>
</evidence>
<dbReference type="InterPro" id="IPR002156">
    <property type="entry name" value="RNaseH_domain"/>
</dbReference>
<sequence length="263" mass="29855">MKIDLEFLSLIEYNGTLNQKQFDILGIKKDDENNWKNLAVLQDITKNNKNLLMLLKGIKDLGSQEQVIKNYHMVLQYNNIEAKVYKSVESKKTNSDILQIFCDGASKGNPGNSGSGVVIFYKNQNPTLLYGDFKEEATNNIAELTALLKALKIASLNITENKITIYADSKYAIDCISTWAYSWKRNGWSKKGGEIKNLDIIIEAHELYLKIKDSVILEHIKGHSGNIGNELADIMANISIKERSIEYKEFVYKNLNDVLKIKI</sequence>
<keyword evidence="7" id="KW-0479">Metal-binding</keyword>
<dbReference type="GO" id="GO:0043137">
    <property type="term" value="P:DNA replication, removal of RNA primer"/>
    <property type="evidence" value="ECO:0007669"/>
    <property type="project" value="TreeGrafter"/>
</dbReference>
<dbReference type="EMBL" id="CP031367">
    <property type="protein sequence ID" value="AXK49174.1"/>
    <property type="molecule type" value="Genomic_DNA"/>
</dbReference>
<dbReference type="KEGG" id="atp:ATR_1317"/>
<keyword evidence="15" id="KW-1185">Reference proteome</keyword>
<gene>
    <name evidence="12" type="primary">rnhA</name>
    <name evidence="12" type="ORF">ATR_1317</name>
    <name evidence="13" type="ORF">CRU87_08635</name>
</gene>
<evidence type="ECO:0000259" key="11">
    <source>
        <dbReference type="PROSITE" id="PS50879"/>
    </source>
</evidence>
<dbReference type="CDD" id="cd09278">
    <property type="entry name" value="RNase_HI_prokaryote_like"/>
    <property type="match status" value="1"/>
</dbReference>
<evidence type="ECO:0000256" key="4">
    <source>
        <dbReference type="ARBA" id="ARBA00011245"/>
    </source>
</evidence>
<evidence type="ECO:0000313" key="13">
    <source>
        <dbReference type="EMBL" id="RXJ89805.1"/>
    </source>
</evidence>
<keyword evidence="8" id="KW-0255">Endonuclease</keyword>
<keyword evidence="10" id="KW-0460">Magnesium</keyword>
<accession>A0AAD0VMF5</accession>
<keyword evidence="9 12" id="KW-0378">Hydrolase</keyword>
<evidence type="ECO:0000256" key="2">
    <source>
        <dbReference type="ARBA" id="ARBA00001946"/>
    </source>
</evidence>
<protein>
    <recommendedName>
        <fullName evidence="5">ribonuclease H</fullName>
        <ecNumber evidence="5">3.1.26.4</ecNumber>
    </recommendedName>
</protein>
<keyword evidence="6" id="KW-0540">Nuclease</keyword>
<dbReference type="InterPro" id="IPR036397">
    <property type="entry name" value="RNaseH_sf"/>
</dbReference>
<dbReference type="GO" id="GO:0004523">
    <property type="term" value="F:RNA-DNA hybrid ribonuclease activity"/>
    <property type="evidence" value="ECO:0007669"/>
    <property type="project" value="UniProtKB-EC"/>
</dbReference>
<evidence type="ECO:0000313" key="12">
    <source>
        <dbReference type="EMBL" id="AXK49174.1"/>
    </source>
</evidence>
<dbReference type="GO" id="GO:0046872">
    <property type="term" value="F:metal ion binding"/>
    <property type="evidence" value="ECO:0007669"/>
    <property type="project" value="UniProtKB-KW"/>
</dbReference>
<evidence type="ECO:0000256" key="5">
    <source>
        <dbReference type="ARBA" id="ARBA00012180"/>
    </source>
</evidence>
<name>A0AAD0VMF5_9BACT</name>
<evidence type="ECO:0000256" key="9">
    <source>
        <dbReference type="ARBA" id="ARBA00022801"/>
    </source>
</evidence>
<dbReference type="EC" id="3.1.26.4" evidence="5"/>
<organism evidence="12 14">
    <name type="scientific">Aliarcobacter trophiarum LMG 25534</name>
    <dbReference type="NCBI Taxonomy" id="1032241"/>
    <lineage>
        <taxon>Bacteria</taxon>
        <taxon>Pseudomonadati</taxon>
        <taxon>Campylobacterota</taxon>
        <taxon>Epsilonproteobacteria</taxon>
        <taxon>Campylobacterales</taxon>
        <taxon>Arcobacteraceae</taxon>
        <taxon>Aliarcobacter</taxon>
    </lineage>
</organism>
<dbReference type="EMBL" id="PDKD01000018">
    <property type="protein sequence ID" value="RXJ89805.1"/>
    <property type="molecule type" value="Genomic_DNA"/>
</dbReference>
<reference evidence="12 14" key="2">
    <citation type="submission" date="2018-07" db="EMBL/GenBank/DDBJ databases">
        <title>Complete genome of the Arcobacter trophiarum type strain LMG 25534.</title>
        <authorList>
            <person name="Miller W.G."/>
            <person name="Yee E."/>
        </authorList>
    </citation>
    <scope>NUCLEOTIDE SEQUENCE [LARGE SCALE GENOMIC DNA]</scope>
    <source>
        <strain evidence="12 14">LMG 25534</strain>
    </source>
</reference>
<evidence type="ECO:0000256" key="3">
    <source>
        <dbReference type="ARBA" id="ARBA00005300"/>
    </source>
</evidence>